<dbReference type="SUPFAM" id="SSF52540">
    <property type="entry name" value="P-loop containing nucleoside triphosphate hydrolases"/>
    <property type="match status" value="1"/>
</dbReference>
<dbReference type="GO" id="GO:0004519">
    <property type="term" value="F:endonuclease activity"/>
    <property type="evidence" value="ECO:0007669"/>
    <property type="project" value="UniProtKB-KW"/>
</dbReference>
<keyword evidence="2" id="KW-0255">Endonuclease</keyword>
<dbReference type="Proteomes" id="UP000029643">
    <property type="component" value="Unassembled WGS sequence"/>
</dbReference>
<evidence type="ECO:0000259" key="1">
    <source>
        <dbReference type="Pfam" id="PF13175"/>
    </source>
</evidence>
<dbReference type="GO" id="GO:0006302">
    <property type="term" value="P:double-strand break repair"/>
    <property type="evidence" value="ECO:0007669"/>
    <property type="project" value="TreeGrafter"/>
</dbReference>
<dbReference type="EMBL" id="BBNU01000010">
    <property type="protein sequence ID" value="GAL80274.1"/>
    <property type="molecule type" value="Genomic_DNA"/>
</dbReference>
<dbReference type="InterPro" id="IPR027417">
    <property type="entry name" value="P-loop_NTPase"/>
</dbReference>
<organism evidence="2 3">
    <name type="scientific">Algibacter lectus</name>
    <dbReference type="NCBI Taxonomy" id="221126"/>
    <lineage>
        <taxon>Bacteria</taxon>
        <taxon>Pseudomonadati</taxon>
        <taxon>Bacteroidota</taxon>
        <taxon>Flavobacteriia</taxon>
        <taxon>Flavobacteriales</taxon>
        <taxon>Flavobacteriaceae</taxon>
        <taxon>Algibacter</taxon>
    </lineage>
</organism>
<sequence length="131" mass="14945">MYISKININNFGNFKGKEIDFNDGVNVIIGHNNAGKTNLIKALSLVIDNEKPKRLNTDDFNKNVTLEELKANPPKISISVTITKGKEETPDDLVTISNWLTKLDSSYEALLTYEFFLPEKNMMNILKLYQY</sequence>
<dbReference type="PANTHER" id="PTHR32182">
    <property type="entry name" value="DNA REPLICATION AND REPAIR PROTEIN RECF"/>
    <property type="match status" value="1"/>
</dbReference>
<dbReference type="GO" id="GO:0000731">
    <property type="term" value="P:DNA synthesis involved in DNA repair"/>
    <property type="evidence" value="ECO:0007669"/>
    <property type="project" value="TreeGrafter"/>
</dbReference>
<dbReference type="PANTHER" id="PTHR32182:SF22">
    <property type="entry name" value="ATP-DEPENDENT ENDONUCLEASE, OLD FAMILY-RELATED"/>
    <property type="match status" value="1"/>
</dbReference>
<keyword evidence="2" id="KW-0540">Nuclease</keyword>
<dbReference type="RefSeq" id="WP_227805962.1">
    <property type="nucleotide sequence ID" value="NZ_BBNU01000010.1"/>
</dbReference>
<proteinExistence type="predicted"/>
<dbReference type="AlphaFoldDB" id="A0A090WXW1"/>
<dbReference type="Gene3D" id="3.40.50.300">
    <property type="entry name" value="P-loop containing nucleotide triphosphate hydrolases"/>
    <property type="match status" value="1"/>
</dbReference>
<keyword evidence="2" id="KW-0378">Hydrolase</keyword>
<accession>A0A090WXW1</accession>
<comment type="caution">
    <text evidence="2">The sequence shown here is derived from an EMBL/GenBank/DDBJ whole genome shotgun (WGS) entry which is preliminary data.</text>
</comment>
<dbReference type="Pfam" id="PF13175">
    <property type="entry name" value="AAA_15"/>
    <property type="match status" value="1"/>
</dbReference>
<protein>
    <submittedName>
        <fullName evidence="2">Predicted ATP-dependent endonuclease of the OLD family</fullName>
    </submittedName>
</protein>
<evidence type="ECO:0000313" key="3">
    <source>
        <dbReference type="Proteomes" id="UP000029643"/>
    </source>
</evidence>
<dbReference type="InterPro" id="IPR041685">
    <property type="entry name" value="AAA_GajA/Old/RecF-like"/>
</dbReference>
<name>A0A090WXW1_9FLAO</name>
<feature type="domain" description="Endonuclease GajA/Old nuclease/RecF-like AAA" evidence="1">
    <location>
        <begin position="1"/>
        <end position="80"/>
    </location>
</feature>
<evidence type="ECO:0000313" key="2">
    <source>
        <dbReference type="EMBL" id="GAL80274.1"/>
    </source>
</evidence>
<reference evidence="2 3" key="1">
    <citation type="journal article" date="2014" name="Genome Announc.">
        <title>Draft Genome Sequences of Marine Flavobacterium Algibacter lectus Strains SS8 and NR4.</title>
        <authorList>
            <person name="Takatani N."/>
            <person name="Nakanishi M."/>
            <person name="Meirelles P."/>
            <person name="Mino S."/>
            <person name="Suda W."/>
            <person name="Oshima K."/>
            <person name="Hattori M."/>
            <person name="Ohkuma M."/>
            <person name="Hosokawa M."/>
            <person name="Miyashita K."/>
            <person name="Thompson F.L."/>
            <person name="Niwa A."/>
            <person name="Sawabe T."/>
            <person name="Sawabe T."/>
        </authorList>
    </citation>
    <scope>NUCLEOTIDE SEQUENCE [LARGE SCALE GENOMIC DNA]</scope>
    <source>
        <strain evidence="3">JCM19274</strain>
    </source>
</reference>
<gene>
    <name evidence="2" type="ORF">JCM19274_564</name>
</gene>